<name>A0AAP0NEJ4_LIQFO</name>
<reference evidence="9 10" key="1">
    <citation type="journal article" date="2024" name="Plant J.">
        <title>Genome sequences and population genomics reveal climatic adaptation and genomic divergence between two closely related sweetgum species.</title>
        <authorList>
            <person name="Xu W.Q."/>
            <person name="Ren C.Q."/>
            <person name="Zhang X.Y."/>
            <person name="Comes H.P."/>
            <person name="Liu X.H."/>
            <person name="Li Y.G."/>
            <person name="Kettle C.J."/>
            <person name="Jalonen R."/>
            <person name="Gaisberger H."/>
            <person name="Ma Y.Z."/>
            <person name="Qiu Y.X."/>
        </authorList>
    </citation>
    <scope>NUCLEOTIDE SEQUENCE [LARGE SCALE GENOMIC DNA]</scope>
    <source>
        <strain evidence="9">Hangzhou</strain>
    </source>
</reference>
<evidence type="ECO:0000256" key="3">
    <source>
        <dbReference type="ARBA" id="ARBA00022448"/>
    </source>
</evidence>
<accession>A0AAP0NEJ4</accession>
<feature type="transmembrane region" description="Helical" evidence="8">
    <location>
        <begin position="307"/>
        <end position="326"/>
    </location>
</feature>
<keyword evidence="6 8" id="KW-0472">Membrane</keyword>
<feature type="transmembrane region" description="Helical" evidence="8">
    <location>
        <begin position="169"/>
        <end position="187"/>
    </location>
</feature>
<keyword evidence="3" id="KW-0813">Transport</keyword>
<dbReference type="Pfam" id="PF03092">
    <property type="entry name" value="BT1"/>
    <property type="match status" value="1"/>
</dbReference>
<evidence type="ECO:0000313" key="9">
    <source>
        <dbReference type="EMBL" id="KAK9269584.1"/>
    </source>
</evidence>
<evidence type="ECO:0000256" key="6">
    <source>
        <dbReference type="ARBA" id="ARBA00023136"/>
    </source>
</evidence>
<gene>
    <name evidence="9" type="ORF">L1049_001360</name>
</gene>
<dbReference type="PANTHER" id="PTHR31585:SF7">
    <property type="entry name" value="FOLATE-BIOPTERIN TRANSPORTER 4-RELATED"/>
    <property type="match status" value="1"/>
</dbReference>
<feature type="compositionally biased region" description="Basic and acidic residues" evidence="7">
    <location>
        <begin position="76"/>
        <end position="93"/>
    </location>
</feature>
<dbReference type="InterPro" id="IPR039309">
    <property type="entry name" value="BT1"/>
</dbReference>
<dbReference type="InterPro" id="IPR036259">
    <property type="entry name" value="MFS_trans_sf"/>
</dbReference>
<keyword evidence="5 8" id="KW-1133">Transmembrane helix</keyword>
<evidence type="ECO:0000256" key="8">
    <source>
        <dbReference type="SAM" id="Phobius"/>
    </source>
</evidence>
<evidence type="ECO:0000256" key="4">
    <source>
        <dbReference type="ARBA" id="ARBA00022692"/>
    </source>
</evidence>
<comment type="subcellular location">
    <subcellularLocation>
        <location evidence="1">Membrane</location>
        <topology evidence="1">Multi-pass membrane protein</topology>
    </subcellularLocation>
</comment>
<evidence type="ECO:0008006" key="11">
    <source>
        <dbReference type="Google" id="ProtNLM"/>
    </source>
</evidence>
<proteinExistence type="inferred from homology"/>
<dbReference type="PANTHER" id="PTHR31585">
    <property type="entry name" value="FOLATE-BIOPTERIN TRANSPORTER 1, CHLOROPLASTIC"/>
    <property type="match status" value="1"/>
</dbReference>
<dbReference type="SUPFAM" id="SSF103473">
    <property type="entry name" value="MFS general substrate transporter"/>
    <property type="match status" value="1"/>
</dbReference>
<dbReference type="Proteomes" id="UP001415857">
    <property type="component" value="Unassembled WGS sequence"/>
</dbReference>
<evidence type="ECO:0000256" key="2">
    <source>
        <dbReference type="ARBA" id="ARBA00007015"/>
    </source>
</evidence>
<feature type="transmembrane region" description="Helical" evidence="8">
    <location>
        <begin position="229"/>
        <end position="247"/>
    </location>
</feature>
<feature type="region of interest" description="Disordered" evidence="7">
    <location>
        <begin position="75"/>
        <end position="94"/>
    </location>
</feature>
<organism evidence="9 10">
    <name type="scientific">Liquidambar formosana</name>
    <name type="common">Formosan gum</name>
    <dbReference type="NCBI Taxonomy" id="63359"/>
    <lineage>
        <taxon>Eukaryota</taxon>
        <taxon>Viridiplantae</taxon>
        <taxon>Streptophyta</taxon>
        <taxon>Embryophyta</taxon>
        <taxon>Tracheophyta</taxon>
        <taxon>Spermatophyta</taxon>
        <taxon>Magnoliopsida</taxon>
        <taxon>eudicotyledons</taxon>
        <taxon>Gunneridae</taxon>
        <taxon>Pentapetalae</taxon>
        <taxon>Saxifragales</taxon>
        <taxon>Altingiaceae</taxon>
        <taxon>Liquidambar</taxon>
    </lineage>
</organism>
<evidence type="ECO:0000256" key="5">
    <source>
        <dbReference type="ARBA" id="ARBA00022989"/>
    </source>
</evidence>
<dbReference type="EMBL" id="JBBPBK010000015">
    <property type="protein sequence ID" value="KAK9269584.1"/>
    <property type="molecule type" value="Genomic_DNA"/>
</dbReference>
<keyword evidence="10" id="KW-1185">Reference proteome</keyword>
<sequence length="363" mass="39785">MASKVAAAAANRSLNAAVRSSREYVMIFLTVQGLGTAISDVVVDAMIAEAARLERSQRIQLLSCGLVEENSIGSKDLAESSDSRSPHVEKSDSSDLTGDIFLVEKSEISISRRKKSRKNSKERVVSTSIVLNAEKDGSLASRWFHSIKMATYSLSRAFRQPIILRPMGWFFLARVTIPNLSSVMFYYQTEFLNLEASFLGMARVVGWIGFMLGTFIYNQYLKNIKFRRILLWSHVCLAFLSLLDIVLVSRSNVIFGISDKFMVLCGSALSDAIHQLKLMPFLILSAQLCPPGIEGTLFALFMSIDNFGTTVGSLVGAGVASVLNITSGSFDNLLIAVAIQVFCTFIPIAFLFLIPKEATGVSA</sequence>
<feature type="transmembrane region" description="Helical" evidence="8">
    <location>
        <begin position="199"/>
        <end position="217"/>
    </location>
</feature>
<dbReference type="Gene3D" id="1.20.1250.20">
    <property type="entry name" value="MFS general substrate transporter like domains"/>
    <property type="match status" value="1"/>
</dbReference>
<protein>
    <recommendedName>
        <fullName evidence="11">Folate-biopterin transporter 4</fullName>
    </recommendedName>
</protein>
<dbReference type="AlphaFoldDB" id="A0AAP0NEJ4"/>
<feature type="transmembrane region" description="Helical" evidence="8">
    <location>
        <begin position="333"/>
        <end position="354"/>
    </location>
</feature>
<evidence type="ECO:0000256" key="7">
    <source>
        <dbReference type="SAM" id="MobiDB-lite"/>
    </source>
</evidence>
<dbReference type="GO" id="GO:0016020">
    <property type="term" value="C:membrane"/>
    <property type="evidence" value="ECO:0007669"/>
    <property type="project" value="UniProtKB-SubCell"/>
</dbReference>
<comment type="caution">
    <text evidence="9">The sequence shown here is derived from an EMBL/GenBank/DDBJ whole genome shotgun (WGS) entry which is preliminary data.</text>
</comment>
<evidence type="ECO:0000256" key="1">
    <source>
        <dbReference type="ARBA" id="ARBA00004141"/>
    </source>
</evidence>
<comment type="similarity">
    <text evidence="2">Belongs to the major facilitator superfamily. Folate-biopterin transporter (TC 2.A.71) family.</text>
</comment>
<keyword evidence="4 8" id="KW-0812">Transmembrane</keyword>
<evidence type="ECO:0000313" key="10">
    <source>
        <dbReference type="Proteomes" id="UP001415857"/>
    </source>
</evidence>